<dbReference type="EMBL" id="CALYLK010000002">
    <property type="protein sequence ID" value="CAH8199321.1"/>
    <property type="molecule type" value="Genomic_DNA"/>
</dbReference>
<evidence type="ECO:0000313" key="3">
    <source>
        <dbReference type="Proteomes" id="UP001152658"/>
    </source>
</evidence>
<dbReference type="Proteomes" id="UP001152658">
    <property type="component" value="Unassembled WGS sequence"/>
</dbReference>
<organism evidence="2 3">
    <name type="scientific">Vibrio aestuarianus</name>
    <dbReference type="NCBI Taxonomy" id="28171"/>
    <lineage>
        <taxon>Bacteria</taxon>
        <taxon>Pseudomonadati</taxon>
        <taxon>Pseudomonadota</taxon>
        <taxon>Gammaproteobacteria</taxon>
        <taxon>Vibrionales</taxon>
        <taxon>Vibrionaceae</taxon>
        <taxon>Vibrio</taxon>
    </lineage>
</organism>
<keyword evidence="1" id="KW-0812">Transmembrane</keyword>
<reference evidence="2" key="1">
    <citation type="submission" date="2022-06" db="EMBL/GenBank/DDBJ databases">
        <authorList>
            <person name="Goudenege D."/>
            <person name="Le Roux F."/>
        </authorList>
    </citation>
    <scope>NUCLEOTIDE SEQUENCE</scope>
    <source>
        <strain evidence="2">12-063</strain>
    </source>
</reference>
<proteinExistence type="predicted"/>
<protein>
    <submittedName>
        <fullName evidence="2">Uncharacterized protein</fullName>
    </submittedName>
</protein>
<comment type="caution">
    <text evidence="2">The sequence shown here is derived from an EMBL/GenBank/DDBJ whole genome shotgun (WGS) entry which is preliminary data.</text>
</comment>
<accession>A0ABN8TKL6</accession>
<gene>
    <name evidence="2" type="ORF">VAE063_1010309</name>
</gene>
<keyword evidence="1" id="KW-1133">Transmembrane helix</keyword>
<keyword evidence="3" id="KW-1185">Reference proteome</keyword>
<keyword evidence="1" id="KW-0472">Membrane</keyword>
<evidence type="ECO:0000313" key="2">
    <source>
        <dbReference type="EMBL" id="CAH8199321.1"/>
    </source>
</evidence>
<feature type="transmembrane region" description="Helical" evidence="1">
    <location>
        <begin position="12"/>
        <end position="31"/>
    </location>
</feature>
<name>A0ABN8TKL6_9VIBR</name>
<evidence type="ECO:0000256" key="1">
    <source>
        <dbReference type="SAM" id="Phobius"/>
    </source>
</evidence>
<sequence>MYDDKPKIHVDWGVVALCLLIVISLSIRLSGKYKLVVFL</sequence>